<feature type="region of interest" description="Disordered" evidence="4">
    <location>
        <begin position="50"/>
        <end position="69"/>
    </location>
</feature>
<dbReference type="Pfam" id="PF08386">
    <property type="entry name" value="Abhydrolase_4"/>
    <property type="match status" value="1"/>
</dbReference>
<dbReference type="AlphaFoldDB" id="A0A852VP06"/>
<feature type="region of interest" description="Disordered" evidence="4">
    <location>
        <begin position="1"/>
        <end position="20"/>
    </location>
</feature>
<name>A0A852VP06_9MICO</name>
<keyword evidence="3" id="KW-0378">Hydrolase</keyword>
<comment type="caution">
    <text evidence="6">The sequence shown here is derived from an EMBL/GenBank/DDBJ whole genome shotgun (WGS) entry which is preliminary data.</text>
</comment>
<dbReference type="Proteomes" id="UP000554054">
    <property type="component" value="Unassembled WGS sequence"/>
</dbReference>
<protein>
    <submittedName>
        <fullName evidence="6">Pimeloyl-ACP methyl ester carboxylesterase</fullName>
    </submittedName>
</protein>
<organism evidence="6 7">
    <name type="scientific">Janibacter cremeus</name>
    <dbReference type="NCBI Taxonomy" id="1285192"/>
    <lineage>
        <taxon>Bacteria</taxon>
        <taxon>Bacillati</taxon>
        <taxon>Actinomycetota</taxon>
        <taxon>Actinomycetes</taxon>
        <taxon>Micrococcales</taxon>
        <taxon>Intrasporangiaceae</taxon>
        <taxon>Janibacter</taxon>
    </lineage>
</organism>
<proteinExistence type="inferred from homology"/>
<evidence type="ECO:0000256" key="1">
    <source>
        <dbReference type="ARBA" id="ARBA00010088"/>
    </source>
</evidence>
<comment type="similarity">
    <text evidence="1">Belongs to the peptidase S33 family.</text>
</comment>
<evidence type="ECO:0000313" key="7">
    <source>
        <dbReference type="Proteomes" id="UP000554054"/>
    </source>
</evidence>
<dbReference type="InterPro" id="IPR029058">
    <property type="entry name" value="AB_hydrolase_fold"/>
</dbReference>
<keyword evidence="7" id="KW-1185">Reference proteome</keyword>
<dbReference type="SUPFAM" id="SSF53474">
    <property type="entry name" value="alpha/beta-Hydrolases"/>
    <property type="match status" value="1"/>
</dbReference>
<gene>
    <name evidence="6" type="ORF">BJY20_002159</name>
</gene>
<dbReference type="InterPro" id="IPR051601">
    <property type="entry name" value="Serine_prot/Carboxylest_S33"/>
</dbReference>
<dbReference type="PANTHER" id="PTHR43248:SF29">
    <property type="entry name" value="TRIPEPTIDYL AMINOPEPTIDASE"/>
    <property type="match status" value="1"/>
</dbReference>
<sequence length="529" mass="56096">MLSPGRAPLSRRPRGAWDPLRRTSRHRLRLAAALAALVLPVTGCSLLTPGPEPTGLAGGDQSPPPGTDGLERFYEQELAWSDCAAGECAGLEVPLDWSAPEDRTIEIAVNRVPAKGVASGSLVVNPGGPGGSGVDYAAAADQIVGSSIREHFDVVGFDPRGVQRSEPVDCVSDAGLDEWMGSDPSPDDAAERAAAVERSIDFGRACKEGTGELIEHVSTQDVAKDLDVLRSTLDDGKLTYLGKSYGTTIGATYAQLFPERVGRMVLDGVFPTDLTGMEAAIGQARGFDTATRGWAQDCVANDCPLGTTQEQVLASVEGLLKDLDQDPVPTSSGPELTEGWASVGIAQAMYDQGMWSMLTDALVAVEQGDGSALMQLGMTYAGRDPSGTYTSNIMEALPAVSCLDDGVDTDPQQWQQVADEVEAKAPIWGTFLAWEGLVCATWPVPPVDGLGRIEAKGADPVLIVGTTRDPATPYEWAVRLHEQMDNSAMITHEGDGHTAYMRSNDCVDSAVEEYWLTGELPEDGELTCD</sequence>
<reference evidence="6 7" key="1">
    <citation type="submission" date="2020-07" db="EMBL/GenBank/DDBJ databases">
        <title>Sequencing the genomes of 1000 actinobacteria strains.</title>
        <authorList>
            <person name="Klenk H.-P."/>
        </authorList>
    </citation>
    <scope>NUCLEOTIDE SEQUENCE [LARGE SCALE GENOMIC DNA]</scope>
    <source>
        <strain evidence="6 7">DSM 26154</strain>
    </source>
</reference>
<dbReference type="PANTHER" id="PTHR43248">
    <property type="entry name" value="2-SUCCINYL-6-HYDROXY-2,4-CYCLOHEXADIENE-1-CARBOXYLATE SYNTHASE"/>
    <property type="match status" value="1"/>
</dbReference>
<evidence type="ECO:0000256" key="3">
    <source>
        <dbReference type="ARBA" id="ARBA00022801"/>
    </source>
</evidence>
<dbReference type="Gene3D" id="3.40.50.1820">
    <property type="entry name" value="alpha/beta hydrolase"/>
    <property type="match status" value="1"/>
</dbReference>
<evidence type="ECO:0000313" key="6">
    <source>
        <dbReference type="EMBL" id="NYF98767.1"/>
    </source>
</evidence>
<evidence type="ECO:0000259" key="5">
    <source>
        <dbReference type="Pfam" id="PF08386"/>
    </source>
</evidence>
<keyword evidence="2" id="KW-0732">Signal</keyword>
<dbReference type="RefSeq" id="WP_185991539.1">
    <property type="nucleotide sequence ID" value="NZ_JACCAE010000001.1"/>
</dbReference>
<dbReference type="EMBL" id="JACCAE010000001">
    <property type="protein sequence ID" value="NYF98767.1"/>
    <property type="molecule type" value="Genomic_DNA"/>
</dbReference>
<accession>A0A852VP06</accession>
<feature type="domain" description="Peptidase S33 tripeptidyl aminopeptidase-like C-terminal" evidence="5">
    <location>
        <begin position="426"/>
        <end position="524"/>
    </location>
</feature>
<evidence type="ECO:0000256" key="2">
    <source>
        <dbReference type="ARBA" id="ARBA00022729"/>
    </source>
</evidence>
<dbReference type="InterPro" id="IPR013595">
    <property type="entry name" value="Pept_S33_TAP-like_C"/>
</dbReference>
<evidence type="ECO:0000256" key="4">
    <source>
        <dbReference type="SAM" id="MobiDB-lite"/>
    </source>
</evidence>
<dbReference type="GO" id="GO:0016787">
    <property type="term" value="F:hydrolase activity"/>
    <property type="evidence" value="ECO:0007669"/>
    <property type="project" value="UniProtKB-KW"/>
</dbReference>